<dbReference type="PROSITE" id="PS00211">
    <property type="entry name" value="ABC_TRANSPORTER_1"/>
    <property type="match status" value="1"/>
</dbReference>
<evidence type="ECO:0000313" key="7">
    <source>
        <dbReference type="Proteomes" id="UP000027153"/>
    </source>
</evidence>
<dbReference type="Pfam" id="PF14524">
    <property type="entry name" value="Wzt_C"/>
    <property type="match status" value="1"/>
</dbReference>
<dbReference type="Gene3D" id="2.70.50.60">
    <property type="entry name" value="abc- transporter (atp binding component) like domain"/>
    <property type="match status" value="1"/>
</dbReference>
<reference evidence="6 7" key="1">
    <citation type="journal article" date="2013" name="Nature">
        <title>Anaerobic oxidation of methane coupled to nitrate reduction in a novel archaeal lineage.</title>
        <authorList>
            <person name="Haroon M.F."/>
            <person name="Hu S."/>
            <person name="Shi Y."/>
            <person name="Imelfort M."/>
            <person name="Keller J."/>
            <person name="Hugenholtz P."/>
            <person name="Yuan Z."/>
            <person name="Tyson G.W."/>
        </authorList>
    </citation>
    <scope>NUCLEOTIDE SEQUENCE [LARGE SCALE GENOMIC DNA]</scope>
    <source>
        <strain evidence="6 7">ANME-2d</strain>
    </source>
</reference>
<dbReference type="GO" id="GO:0140359">
    <property type="term" value="F:ABC-type transporter activity"/>
    <property type="evidence" value="ECO:0007669"/>
    <property type="project" value="InterPro"/>
</dbReference>
<evidence type="ECO:0000256" key="4">
    <source>
        <dbReference type="ARBA" id="ARBA00022840"/>
    </source>
</evidence>
<dbReference type="PANTHER" id="PTHR46743:SF2">
    <property type="entry name" value="TEICHOIC ACIDS EXPORT ATP-BINDING PROTEIN TAGH"/>
    <property type="match status" value="1"/>
</dbReference>
<dbReference type="OrthoDB" id="40048at2157"/>
<dbReference type="InterPro" id="IPR017871">
    <property type="entry name" value="ABC_transporter-like_CS"/>
</dbReference>
<dbReference type="AlphaFoldDB" id="A0A062V3Z4"/>
<dbReference type="InterPro" id="IPR003593">
    <property type="entry name" value="AAA+_ATPase"/>
</dbReference>
<dbReference type="InterPro" id="IPR003439">
    <property type="entry name" value="ABC_transporter-like_ATP-bd"/>
</dbReference>
<dbReference type="CDD" id="cd10147">
    <property type="entry name" value="Wzt_C-like"/>
    <property type="match status" value="1"/>
</dbReference>
<dbReference type="Gene3D" id="3.40.50.300">
    <property type="entry name" value="P-loop containing nucleotide triphosphate hydrolases"/>
    <property type="match status" value="1"/>
</dbReference>
<dbReference type="GO" id="GO:0016887">
    <property type="term" value="F:ATP hydrolysis activity"/>
    <property type="evidence" value="ECO:0007669"/>
    <property type="project" value="InterPro"/>
</dbReference>
<keyword evidence="3" id="KW-0547">Nucleotide-binding</keyword>
<dbReference type="SUPFAM" id="SSF52540">
    <property type="entry name" value="P-loop containing nucleoside triphosphate hydrolases"/>
    <property type="match status" value="1"/>
</dbReference>
<sequence>MIAIKVNDLSKKFKLYGSSGKRALEYISMGRLNGHADFWALRDISFEVPKGTTVGIIGQNGSGKSTLLSILAGVLEPSGGSYEVNGKVSAILELGSGFHPEFTGRDNVYMYGSIMGLSKEEINDKFDEILHFSELGDFIDQPLRTYSSGMIVRLAFSVAVNVNSDILIVDEALAVGDAIFQHRCFRKIREMQEAGKTILYVGHDTEAVRNLCSYALLLDGGRIIERGDANTVVNKYHALIAERERTYNEGNLEERGEVLKDGYYTVYNFIDNLKNAGKKSQQPDYVREQMVEMKSVPRKVIFAHPPSEIEYDLIVEPDSLLAFAIGLLPGAWDKIKEGVRFDINVKCNGMEKNIFSRAIEPKKNPQDKGWHNFKIGLEEYYGKEVTIKFITSGIGEDLSYCWAAWGWPKVIKANESISFPINFDIKKTGKDEVLEKEIPRLSNQETRFGNRKAEIIKVELIDEKGFPNLIFQSGDIAIVKIHVLMHQNFEESLTIGCTIKNKFTDVYGTNTKWEGLDLSKKKRGEISIIKFTQQLKLGAGVYSLNAGVVIARSDRDIEVLDRRYDCFIFRIEQDKKMVGIADLGAKVEICN</sequence>
<dbReference type="GO" id="GO:0005524">
    <property type="term" value="F:ATP binding"/>
    <property type="evidence" value="ECO:0007669"/>
    <property type="project" value="UniProtKB-KW"/>
</dbReference>
<keyword evidence="4" id="KW-0067">ATP-binding</keyword>
<proteinExistence type="inferred from homology"/>
<dbReference type="Proteomes" id="UP000027153">
    <property type="component" value="Unassembled WGS sequence"/>
</dbReference>
<comment type="similarity">
    <text evidence="1">Belongs to the ABC transporter superfamily.</text>
</comment>
<dbReference type="SMART" id="SM00382">
    <property type="entry name" value="AAA"/>
    <property type="match status" value="1"/>
</dbReference>
<dbReference type="InterPro" id="IPR029439">
    <property type="entry name" value="Wzt_C"/>
</dbReference>
<name>A0A062V3Z4_9EURY</name>
<accession>A0A062V3Z4</accession>
<dbReference type="EMBL" id="JMIY01000007">
    <property type="protein sequence ID" value="KCZ70519.1"/>
    <property type="molecule type" value="Genomic_DNA"/>
</dbReference>
<evidence type="ECO:0000256" key="2">
    <source>
        <dbReference type="ARBA" id="ARBA00022448"/>
    </source>
</evidence>
<dbReference type="InterPro" id="IPR015860">
    <property type="entry name" value="ABC_transpr_TagH-like"/>
</dbReference>
<dbReference type="RefSeq" id="WP_052368897.1">
    <property type="nucleotide sequence ID" value="NZ_JMIY01000007.1"/>
</dbReference>
<evidence type="ECO:0000313" key="6">
    <source>
        <dbReference type="EMBL" id="KCZ70519.1"/>
    </source>
</evidence>
<evidence type="ECO:0000259" key="5">
    <source>
        <dbReference type="PROSITE" id="PS50893"/>
    </source>
</evidence>
<gene>
    <name evidence="6" type="ORF">ANME2D_02539</name>
</gene>
<feature type="domain" description="ABC transporter" evidence="5">
    <location>
        <begin position="24"/>
        <end position="245"/>
    </location>
</feature>
<keyword evidence="7" id="KW-1185">Reference proteome</keyword>
<keyword evidence="2" id="KW-0813">Transport</keyword>
<evidence type="ECO:0000256" key="1">
    <source>
        <dbReference type="ARBA" id="ARBA00005417"/>
    </source>
</evidence>
<dbReference type="PROSITE" id="PS50893">
    <property type="entry name" value="ABC_TRANSPORTER_2"/>
    <property type="match status" value="1"/>
</dbReference>
<organism evidence="6 7">
    <name type="scientific">Candidatus Methanoperedens nitratireducens</name>
    <dbReference type="NCBI Taxonomy" id="1392998"/>
    <lineage>
        <taxon>Archaea</taxon>
        <taxon>Methanobacteriati</taxon>
        <taxon>Methanobacteriota</taxon>
        <taxon>Stenosarchaea group</taxon>
        <taxon>Methanomicrobia</taxon>
        <taxon>Methanosarcinales</taxon>
        <taxon>ANME-2 cluster</taxon>
        <taxon>Candidatus Methanoperedentaceae</taxon>
        <taxon>Candidatus Methanoperedens</taxon>
    </lineage>
</organism>
<dbReference type="Pfam" id="PF00005">
    <property type="entry name" value="ABC_tran"/>
    <property type="match status" value="1"/>
</dbReference>
<dbReference type="PANTHER" id="PTHR46743">
    <property type="entry name" value="TEICHOIC ACIDS EXPORT ATP-BINDING PROTEIN TAGH"/>
    <property type="match status" value="1"/>
</dbReference>
<evidence type="ECO:0000256" key="3">
    <source>
        <dbReference type="ARBA" id="ARBA00022741"/>
    </source>
</evidence>
<dbReference type="CDD" id="cd03220">
    <property type="entry name" value="ABC_KpsT_Wzt"/>
    <property type="match status" value="1"/>
</dbReference>
<comment type="caution">
    <text evidence="6">The sequence shown here is derived from an EMBL/GenBank/DDBJ whole genome shotgun (WGS) entry which is preliminary data.</text>
</comment>
<dbReference type="InterPro" id="IPR050683">
    <property type="entry name" value="Bact_Polysacc_Export_ATP-bd"/>
</dbReference>
<dbReference type="PATRIC" id="fig|1392998.3.peg.2839"/>
<protein>
    <submittedName>
        <fullName evidence="6">ABC-type polysaccharide/polyol phosphate transport system, ATPase component</fullName>
    </submittedName>
</protein>
<dbReference type="GO" id="GO:0016020">
    <property type="term" value="C:membrane"/>
    <property type="evidence" value="ECO:0007669"/>
    <property type="project" value="InterPro"/>
</dbReference>
<dbReference type="InterPro" id="IPR027417">
    <property type="entry name" value="P-loop_NTPase"/>
</dbReference>